<evidence type="ECO:0000313" key="12">
    <source>
        <dbReference type="EMBL" id="OJJ38799.1"/>
    </source>
</evidence>
<dbReference type="PANTHER" id="PTHR31503">
    <property type="entry name" value="VACUOLAR CALCIUM ION TRANSPORTER"/>
    <property type="match status" value="1"/>
</dbReference>
<comment type="similarity">
    <text evidence="2 10">Belongs to the Ca(2+):cation antiporter (CaCA) (TC 2.A.19) family.</text>
</comment>
<feature type="transmembrane region" description="Helical" evidence="10">
    <location>
        <begin position="138"/>
        <end position="160"/>
    </location>
</feature>
<comment type="function">
    <text evidence="10">Has a role in promoting intracellular calcium ion sequestration via the exchange of calcium ions for hydrogen ions across the vacuolar membrane. Involved also in manganese ion homeostasis via its uptake into the vacuole.</text>
</comment>
<keyword evidence="13" id="KW-1185">Reference proteome</keyword>
<keyword evidence="3 10" id="KW-0813">Transport</keyword>
<dbReference type="EMBL" id="KV878210">
    <property type="protein sequence ID" value="OJJ38799.1"/>
    <property type="molecule type" value="Genomic_DNA"/>
</dbReference>
<evidence type="ECO:0000256" key="5">
    <source>
        <dbReference type="ARBA" id="ARBA00022692"/>
    </source>
</evidence>
<name>A0A1L9RV53_ASPWE</name>
<evidence type="ECO:0000313" key="13">
    <source>
        <dbReference type="Proteomes" id="UP000184383"/>
    </source>
</evidence>
<dbReference type="NCBIfam" id="TIGR00378">
    <property type="entry name" value="cax"/>
    <property type="match status" value="1"/>
</dbReference>
<dbReference type="GO" id="GO:0000329">
    <property type="term" value="C:fungal-type vacuole membrane"/>
    <property type="evidence" value="ECO:0007669"/>
    <property type="project" value="TreeGrafter"/>
</dbReference>
<feature type="transmembrane region" description="Helical" evidence="10">
    <location>
        <begin position="21"/>
        <end position="37"/>
    </location>
</feature>
<evidence type="ECO:0000256" key="6">
    <source>
        <dbReference type="ARBA" id="ARBA00022837"/>
    </source>
</evidence>
<evidence type="ECO:0000256" key="1">
    <source>
        <dbReference type="ARBA" id="ARBA00004127"/>
    </source>
</evidence>
<protein>
    <recommendedName>
        <fullName evidence="10">Vacuolar calcium ion transporter</fullName>
    </recommendedName>
</protein>
<keyword evidence="5 10" id="KW-0812">Transmembrane</keyword>
<keyword evidence="8 10" id="KW-0406">Ion transport</keyword>
<evidence type="ECO:0000256" key="3">
    <source>
        <dbReference type="ARBA" id="ARBA00022448"/>
    </source>
</evidence>
<evidence type="ECO:0000256" key="10">
    <source>
        <dbReference type="RuleBase" id="RU365028"/>
    </source>
</evidence>
<dbReference type="InterPro" id="IPR044880">
    <property type="entry name" value="NCX_ion-bd_dom_sf"/>
</dbReference>
<dbReference type="NCBIfam" id="TIGR00846">
    <property type="entry name" value="caca2"/>
    <property type="match status" value="1"/>
</dbReference>
<feature type="transmembrane region" description="Helical" evidence="10">
    <location>
        <begin position="172"/>
        <end position="194"/>
    </location>
</feature>
<evidence type="ECO:0000259" key="11">
    <source>
        <dbReference type="Pfam" id="PF01699"/>
    </source>
</evidence>
<dbReference type="RefSeq" id="XP_040692475.1">
    <property type="nucleotide sequence ID" value="XM_040838334.1"/>
</dbReference>
<evidence type="ECO:0000256" key="8">
    <source>
        <dbReference type="ARBA" id="ARBA00023065"/>
    </source>
</evidence>
<evidence type="ECO:0000256" key="9">
    <source>
        <dbReference type="ARBA" id="ARBA00023136"/>
    </source>
</evidence>
<feature type="domain" description="Sodium/calcium exchanger membrane region" evidence="11">
    <location>
        <begin position="41"/>
        <end position="196"/>
    </location>
</feature>
<dbReference type="GO" id="GO:0012505">
    <property type="term" value="C:endomembrane system"/>
    <property type="evidence" value="ECO:0007669"/>
    <property type="project" value="UniProtKB-SubCell"/>
</dbReference>
<gene>
    <name evidence="12" type="ORF">ASPWEDRAFT_57405</name>
</gene>
<dbReference type="VEuPathDB" id="FungiDB:ASPWEDRAFT_57405"/>
<dbReference type="Gene3D" id="1.20.1420.30">
    <property type="entry name" value="NCX, central ion-binding region"/>
    <property type="match status" value="1"/>
</dbReference>
<keyword evidence="4 10" id="KW-0109">Calcium transport</keyword>
<feature type="transmembrane region" description="Helical" evidence="10">
    <location>
        <begin position="105"/>
        <end position="126"/>
    </location>
</feature>
<dbReference type="Proteomes" id="UP000184383">
    <property type="component" value="Unassembled WGS sequence"/>
</dbReference>
<dbReference type="STRING" id="1073089.A0A1L9RV53"/>
<feature type="domain" description="Sodium/calcium exchanger membrane region" evidence="11">
    <location>
        <begin position="225"/>
        <end position="366"/>
    </location>
</feature>
<feature type="transmembrane region" description="Helical" evidence="10">
    <location>
        <begin position="320"/>
        <end position="341"/>
    </location>
</feature>
<keyword evidence="10" id="KW-0926">Vacuole</keyword>
<dbReference type="GO" id="GO:0015369">
    <property type="term" value="F:calcium:proton antiporter activity"/>
    <property type="evidence" value="ECO:0007669"/>
    <property type="project" value="UniProtKB-UniRule"/>
</dbReference>
<keyword evidence="6 10" id="KW-0106">Calcium</keyword>
<dbReference type="OrthoDB" id="1699231at2759"/>
<organism evidence="12 13">
    <name type="scientific">Aspergillus wentii DTO 134E9</name>
    <dbReference type="NCBI Taxonomy" id="1073089"/>
    <lineage>
        <taxon>Eukaryota</taxon>
        <taxon>Fungi</taxon>
        <taxon>Dikarya</taxon>
        <taxon>Ascomycota</taxon>
        <taxon>Pezizomycotina</taxon>
        <taxon>Eurotiomycetes</taxon>
        <taxon>Eurotiomycetidae</taxon>
        <taxon>Eurotiales</taxon>
        <taxon>Aspergillaceae</taxon>
        <taxon>Aspergillus</taxon>
        <taxon>Aspergillus subgen. Cremei</taxon>
    </lineage>
</organism>
<dbReference type="GO" id="GO:0006874">
    <property type="term" value="P:intracellular calcium ion homeostasis"/>
    <property type="evidence" value="ECO:0007669"/>
    <property type="project" value="TreeGrafter"/>
</dbReference>
<dbReference type="Pfam" id="PF01699">
    <property type="entry name" value="Na_Ca_ex"/>
    <property type="match status" value="2"/>
</dbReference>
<evidence type="ECO:0000256" key="7">
    <source>
        <dbReference type="ARBA" id="ARBA00022989"/>
    </source>
</evidence>
<comment type="caution">
    <text evidence="10">Lacks conserved residue(s) required for the propagation of feature annotation.</text>
</comment>
<proteinExistence type="inferred from homology"/>
<feature type="transmembrane region" description="Helical" evidence="10">
    <location>
        <begin position="43"/>
        <end position="60"/>
    </location>
</feature>
<sequence length="377" mass="39888">MSSPTETALIKTTLGSSYANLLLPCVFLGMVAGDYGWDDSAVFVLNFLAIFPLASLLSFATEELAKSVGEMVGGLINATFGNAVEMIVGATAVNQGEIHIVQSSMLGSILSGNLLILGSCFLFGGYKGQTLTFSADVSGIMSSLMVVTSASLVIPSALYSTSFAKAEDLNESVLAISRAAAILLFLLYLVYLYFQLKSHADLFSTEEDSDEAEGPPLLGPWSASVVLILTTLGVGCCSDQLIDSVDGIVEAWNISRAFIGLIIVPIVGNAGEFTTTVNSAMKGNLGLAIGVIVGSTLQIALFVTPFMVIWGWIINEPMSLHFNTFETAVFSLTVILTNSLTRDGRSNYFEGSLLIGMYLILAVAFLVHPDTSSTKST</sequence>
<keyword evidence="7 10" id="KW-1133">Transmembrane helix</keyword>
<dbReference type="PANTHER" id="PTHR31503:SF22">
    <property type="entry name" value="VACUOLAR CALCIUM ION TRANSPORTER"/>
    <property type="match status" value="1"/>
</dbReference>
<keyword evidence="10" id="KW-0050">Antiport</keyword>
<feature type="transmembrane region" description="Helical" evidence="10">
    <location>
        <begin position="287"/>
        <end position="314"/>
    </location>
</feature>
<feature type="transmembrane region" description="Helical" evidence="10">
    <location>
        <begin position="72"/>
        <end position="93"/>
    </location>
</feature>
<evidence type="ECO:0000256" key="4">
    <source>
        <dbReference type="ARBA" id="ARBA00022568"/>
    </source>
</evidence>
<feature type="transmembrane region" description="Helical" evidence="10">
    <location>
        <begin position="348"/>
        <end position="367"/>
    </location>
</feature>
<dbReference type="InterPro" id="IPR004837">
    <property type="entry name" value="NaCa_Exmemb"/>
</dbReference>
<dbReference type="AlphaFoldDB" id="A0A1L9RV53"/>
<keyword evidence="9 10" id="KW-0472">Membrane</keyword>
<dbReference type="InterPro" id="IPR004798">
    <property type="entry name" value="CAX-like"/>
</dbReference>
<dbReference type="GeneID" id="63754182"/>
<dbReference type="InterPro" id="IPR004713">
    <property type="entry name" value="CaH_exchang"/>
</dbReference>
<evidence type="ECO:0000256" key="2">
    <source>
        <dbReference type="ARBA" id="ARBA00008170"/>
    </source>
</evidence>
<comment type="subcellular location">
    <subcellularLocation>
        <location evidence="1">Endomembrane system</location>
        <topology evidence="1">Multi-pass membrane protein</topology>
    </subcellularLocation>
    <subcellularLocation>
        <location evidence="10">Vacuole membrane</location>
    </subcellularLocation>
</comment>
<reference evidence="13" key="1">
    <citation type="journal article" date="2017" name="Genome Biol.">
        <title>Comparative genomics reveals high biological diversity and specific adaptations in the industrially and medically important fungal genus Aspergillus.</title>
        <authorList>
            <person name="de Vries R.P."/>
            <person name="Riley R."/>
            <person name="Wiebenga A."/>
            <person name="Aguilar-Osorio G."/>
            <person name="Amillis S."/>
            <person name="Uchima C.A."/>
            <person name="Anderluh G."/>
            <person name="Asadollahi M."/>
            <person name="Askin M."/>
            <person name="Barry K."/>
            <person name="Battaglia E."/>
            <person name="Bayram O."/>
            <person name="Benocci T."/>
            <person name="Braus-Stromeyer S.A."/>
            <person name="Caldana C."/>
            <person name="Canovas D."/>
            <person name="Cerqueira G.C."/>
            <person name="Chen F."/>
            <person name="Chen W."/>
            <person name="Choi C."/>
            <person name="Clum A."/>
            <person name="Dos Santos R.A."/>
            <person name="Damasio A.R."/>
            <person name="Diallinas G."/>
            <person name="Emri T."/>
            <person name="Fekete E."/>
            <person name="Flipphi M."/>
            <person name="Freyberg S."/>
            <person name="Gallo A."/>
            <person name="Gournas C."/>
            <person name="Habgood R."/>
            <person name="Hainaut M."/>
            <person name="Harispe M.L."/>
            <person name="Henrissat B."/>
            <person name="Hilden K.S."/>
            <person name="Hope R."/>
            <person name="Hossain A."/>
            <person name="Karabika E."/>
            <person name="Karaffa L."/>
            <person name="Karanyi Z."/>
            <person name="Krasevec N."/>
            <person name="Kuo A."/>
            <person name="Kusch H."/>
            <person name="LaButti K."/>
            <person name="Lagendijk E.L."/>
            <person name="Lapidus A."/>
            <person name="Levasseur A."/>
            <person name="Lindquist E."/>
            <person name="Lipzen A."/>
            <person name="Logrieco A.F."/>
            <person name="MacCabe A."/>
            <person name="Maekelae M.R."/>
            <person name="Malavazi I."/>
            <person name="Melin P."/>
            <person name="Meyer V."/>
            <person name="Mielnichuk N."/>
            <person name="Miskei M."/>
            <person name="Molnar A.P."/>
            <person name="Mule G."/>
            <person name="Ngan C.Y."/>
            <person name="Orejas M."/>
            <person name="Orosz E."/>
            <person name="Ouedraogo J.P."/>
            <person name="Overkamp K.M."/>
            <person name="Park H.-S."/>
            <person name="Perrone G."/>
            <person name="Piumi F."/>
            <person name="Punt P.J."/>
            <person name="Ram A.F."/>
            <person name="Ramon A."/>
            <person name="Rauscher S."/>
            <person name="Record E."/>
            <person name="Riano-Pachon D.M."/>
            <person name="Robert V."/>
            <person name="Roehrig J."/>
            <person name="Ruller R."/>
            <person name="Salamov A."/>
            <person name="Salih N.S."/>
            <person name="Samson R.A."/>
            <person name="Sandor E."/>
            <person name="Sanguinetti M."/>
            <person name="Schuetze T."/>
            <person name="Sepcic K."/>
            <person name="Shelest E."/>
            <person name="Sherlock G."/>
            <person name="Sophianopoulou V."/>
            <person name="Squina F.M."/>
            <person name="Sun H."/>
            <person name="Susca A."/>
            <person name="Todd R.B."/>
            <person name="Tsang A."/>
            <person name="Unkles S.E."/>
            <person name="van de Wiele N."/>
            <person name="van Rossen-Uffink D."/>
            <person name="Oliveira J.V."/>
            <person name="Vesth T.C."/>
            <person name="Visser J."/>
            <person name="Yu J.-H."/>
            <person name="Zhou M."/>
            <person name="Andersen M.R."/>
            <person name="Archer D.B."/>
            <person name="Baker S.E."/>
            <person name="Benoit I."/>
            <person name="Brakhage A.A."/>
            <person name="Braus G.H."/>
            <person name="Fischer R."/>
            <person name="Frisvad J.C."/>
            <person name="Goldman G.H."/>
            <person name="Houbraken J."/>
            <person name="Oakley B."/>
            <person name="Pocsi I."/>
            <person name="Scazzocchio C."/>
            <person name="Seiboth B."/>
            <person name="vanKuyk P.A."/>
            <person name="Wortman J."/>
            <person name="Dyer P.S."/>
            <person name="Grigoriev I.V."/>
        </authorList>
    </citation>
    <scope>NUCLEOTIDE SEQUENCE [LARGE SCALE GENOMIC DNA]</scope>
    <source>
        <strain evidence="13">DTO 134E9</strain>
    </source>
</reference>
<accession>A0A1L9RV53</accession>